<dbReference type="HOGENOM" id="CLU_032490_2_0_1"/>
<name>R7SNF6_DICSQ</name>
<dbReference type="InterPro" id="IPR029058">
    <property type="entry name" value="AB_hydrolase_fold"/>
</dbReference>
<feature type="domain" description="AB hydrolase-1" evidence="1">
    <location>
        <begin position="38"/>
        <end position="316"/>
    </location>
</feature>
<dbReference type="InterPro" id="IPR000073">
    <property type="entry name" value="AB_hydrolase_1"/>
</dbReference>
<evidence type="ECO:0000313" key="2">
    <source>
        <dbReference type="EMBL" id="EJF56527.1"/>
    </source>
</evidence>
<dbReference type="KEGG" id="dsq:DICSQDRAFT_113051"/>
<protein>
    <recommendedName>
        <fullName evidence="1">AB hydrolase-1 domain-containing protein</fullName>
    </recommendedName>
</protein>
<accession>R7SNF6</accession>
<gene>
    <name evidence="2" type="ORF">DICSQDRAFT_113051</name>
</gene>
<dbReference type="Pfam" id="PF12697">
    <property type="entry name" value="Abhydrolase_6"/>
    <property type="match status" value="1"/>
</dbReference>
<dbReference type="GeneID" id="18834078"/>
<dbReference type="EMBL" id="JH719469">
    <property type="protein sequence ID" value="EJF56527.1"/>
    <property type="molecule type" value="Genomic_DNA"/>
</dbReference>
<dbReference type="SUPFAM" id="SSF53474">
    <property type="entry name" value="alpha/beta-Hydrolases"/>
    <property type="match status" value="1"/>
</dbReference>
<dbReference type="Proteomes" id="UP000053319">
    <property type="component" value="Unassembled WGS sequence"/>
</dbReference>
<dbReference type="AlphaFoldDB" id="R7SNF6"/>
<evidence type="ECO:0000313" key="3">
    <source>
        <dbReference type="Proteomes" id="UP000053319"/>
    </source>
</evidence>
<dbReference type="OrthoDB" id="94039at2759"/>
<evidence type="ECO:0000259" key="1">
    <source>
        <dbReference type="Pfam" id="PF12697"/>
    </source>
</evidence>
<reference evidence="2 3" key="1">
    <citation type="journal article" date="2012" name="Science">
        <title>The Paleozoic origin of enzymatic lignin decomposition reconstructed from 31 fungal genomes.</title>
        <authorList>
            <person name="Floudas D."/>
            <person name="Binder M."/>
            <person name="Riley R."/>
            <person name="Barry K."/>
            <person name="Blanchette R.A."/>
            <person name="Henrissat B."/>
            <person name="Martinez A.T."/>
            <person name="Otillar R."/>
            <person name="Spatafora J.W."/>
            <person name="Yadav J.S."/>
            <person name="Aerts A."/>
            <person name="Benoit I."/>
            <person name="Boyd A."/>
            <person name="Carlson A."/>
            <person name="Copeland A."/>
            <person name="Coutinho P.M."/>
            <person name="de Vries R.P."/>
            <person name="Ferreira P."/>
            <person name="Findley K."/>
            <person name="Foster B."/>
            <person name="Gaskell J."/>
            <person name="Glotzer D."/>
            <person name="Gorecki P."/>
            <person name="Heitman J."/>
            <person name="Hesse C."/>
            <person name="Hori C."/>
            <person name="Igarashi K."/>
            <person name="Jurgens J.A."/>
            <person name="Kallen N."/>
            <person name="Kersten P."/>
            <person name="Kohler A."/>
            <person name="Kuees U."/>
            <person name="Kumar T.K.A."/>
            <person name="Kuo A."/>
            <person name="LaButti K."/>
            <person name="Larrondo L.F."/>
            <person name="Lindquist E."/>
            <person name="Ling A."/>
            <person name="Lombard V."/>
            <person name="Lucas S."/>
            <person name="Lundell T."/>
            <person name="Martin R."/>
            <person name="McLaughlin D.J."/>
            <person name="Morgenstern I."/>
            <person name="Morin E."/>
            <person name="Murat C."/>
            <person name="Nagy L.G."/>
            <person name="Nolan M."/>
            <person name="Ohm R.A."/>
            <person name="Patyshakuliyeva A."/>
            <person name="Rokas A."/>
            <person name="Ruiz-Duenas F.J."/>
            <person name="Sabat G."/>
            <person name="Salamov A."/>
            <person name="Samejima M."/>
            <person name="Schmutz J."/>
            <person name="Slot J.C."/>
            <person name="St John F."/>
            <person name="Stenlid J."/>
            <person name="Sun H."/>
            <person name="Sun S."/>
            <person name="Syed K."/>
            <person name="Tsang A."/>
            <person name="Wiebenga A."/>
            <person name="Young D."/>
            <person name="Pisabarro A."/>
            <person name="Eastwood D.C."/>
            <person name="Martin F."/>
            <person name="Cullen D."/>
            <person name="Grigoriev I.V."/>
            <person name="Hibbett D.S."/>
        </authorList>
    </citation>
    <scope>NUCLEOTIDE SEQUENCE [LARGE SCALE GENOMIC DNA]</scope>
    <source>
        <strain evidence="2 3">LYAD-421 SS1</strain>
    </source>
</reference>
<dbReference type="Gene3D" id="3.40.50.1820">
    <property type="entry name" value="alpha/beta hydrolase"/>
    <property type="match status" value="1"/>
</dbReference>
<dbReference type="OMA" id="RYPWKIW"/>
<proteinExistence type="predicted"/>
<organism evidence="2 3">
    <name type="scientific">Dichomitus squalens (strain LYAD-421)</name>
    <name type="common">Western red white-rot fungus</name>
    <dbReference type="NCBI Taxonomy" id="732165"/>
    <lineage>
        <taxon>Eukaryota</taxon>
        <taxon>Fungi</taxon>
        <taxon>Dikarya</taxon>
        <taxon>Basidiomycota</taxon>
        <taxon>Agaricomycotina</taxon>
        <taxon>Agaricomycetes</taxon>
        <taxon>Polyporales</taxon>
        <taxon>Polyporaceae</taxon>
        <taxon>Dichomitus</taxon>
    </lineage>
</organism>
<dbReference type="RefSeq" id="XP_007370759.1">
    <property type="nucleotide sequence ID" value="XM_007370697.1"/>
</dbReference>
<sequence length="339" mass="37738">MSLICEPHQLLLPESHLLVAANRYRHESRLNNRDGVTLVIAHCSSGHKEQWLPTLTMLFDLCFKSTALQPGWRVREAWALDAPNHGDSALLNRAILCGHQPLSIQDYASMLGYFVRSEFVKGHSIVAVGHSASTSAWTLVCGGNDPPSLRALILVEPVMLPPPISEESLKKGDTNTAGVLARREFWEDFATLRTWLLKRYPWKIWDPRVLELYLKYGFVEDTDPKTGKMGVTPKSRNAQEVGYYYANDHIVAGKLISKMCARYPVHAVFSERPELVSLAAREGICDVSEGRVMASISVVPNCGHLALQENPDGVAQVIYSIFCASSEKDSNEQRPAARL</sequence>